<keyword evidence="1" id="KW-0677">Repeat</keyword>
<sequence length="234" mass="26200">MLLRNGVNPNSMDNKGNTPLPLICKEGQCECDCGLVEMFFEIATEVNQPVQVNARDKLGNTPLHWAIERDKKCVGTVLLKRGASPNLIGARRLTPLQLICARSWSDRNYDLVKILLDKKNYQPWQIDKRDEGGRTPLLLALQSGSKKTAELLLSRGASPKVADDKTPIHIICQESLYVDMLEILLEARAVQRLQGQDEDRDNLDDTPSANEDGKLKWETLIIVAVTALLFILNK</sequence>
<comment type="caution">
    <text evidence="4">The sequence shown here is derived from an EMBL/GenBank/DDBJ whole genome shotgun (WGS) entry which is preliminary data.</text>
</comment>
<dbReference type="SMART" id="SM00248">
    <property type="entry name" value="ANK"/>
    <property type="match status" value="4"/>
</dbReference>
<dbReference type="InterPro" id="IPR002110">
    <property type="entry name" value="Ankyrin_rpt"/>
</dbReference>
<proteinExistence type="predicted"/>
<dbReference type="Pfam" id="PF12796">
    <property type="entry name" value="Ank_2"/>
    <property type="match status" value="1"/>
</dbReference>
<protein>
    <submittedName>
        <fullName evidence="4">Uncharacterized protein</fullName>
    </submittedName>
</protein>
<evidence type="ECO:0000313" key="4">
    <source>
        <dbReference type="EMBL" id="KAL3402578.1"/>
    </source>
</evidence>
<feature type="repeat" description="ANK" evidence="3">
    <location>
        <begin position="58"/>
        <end position="90"/>
    </location>
</feature>
<dbReference type="EMBL" id="JBJJXI010000034">
    <property type="protein sequence ID" value="KAL3402578.1"/>
    <property type="molecule type" value="Genomic_DNA"/>
</dbReference>
<dbReference type="SUPFAM" id="SSF48403">
    <property type="entry name" value="Ankyrin repeat"/>
    <property type="match status" value="1"/>
</dbReference>
<dbReference type="PROSITE" id="PS50297">
    <property type="entry name" value="ANK_REP_REGION"/>
    <property type="match status" value="2"/>
</dbReference>
<keyword evidence="5" id="KW-1185">Reference proteome</keyword>
<evidence type="ECO:0000256" key="2">
    <source>
        <dbReference type="ARBA" id="ARBA00023043"/>
    </source>
</evidence>
<keyword evidence="2 3" id="KW-0040">ANK repeat</keyword>
<dbReference type="InterPro" id="IPR036770">
    <property type="entry name" value="Ankyrin_rpt-contain_sf"/>
</dbReference>
<dbReference type="PROSITE" id="PS50088">
    <property type="entry name" value="ANK_REPEAT"/>
    <property type="match status" value="2"/>
</dbReference>
<organism evidence="4 5">
    <name type="scientific">Trichogramma kaykai</name>
    <dbReference type="NCBI Taxonomy" id="54128"/>
    <lineage>
        <taxon>Eukaryota</taxon>
        <taxon>Metazoa</taxon>
        <taxon>Ecdysozoa</taxon>
        <taxon>Arthropoda</taxon>
        <taxon>Hexapoda</taxon>
        <taxon>Insecta</taxon>
        <taxon>Pterygota</taxon>
        <taxon>Neoptera</taxon>
        <taxon>Endopterygota</taxon>
        <taxon>Hymenoptera</taxon>
        <taxon>Apocrita</taxon>
        <taxon>Proctotrupomorpha</taxon>
        <taxon>Chalcidoidea</taxon>
        <taxon>Trichogrammatidae</taxon>
        <taxon>Trichogramma</taxon>
    </lineage>
</organism>
<evidence type="ECO:0000256" key="1">
    <source>
        <dbReference type="ARBA" id="ARBA00022737"/>
    </source>
</evidence>
<accession>A0ABD2XB24</accession>
<name>A0ABD2XB24_9HYME</name>
<dbReference type="Proteomes" id="UP001627154">
    <property type="component" value="Unassembled WGS sequence"/>
</dbReference>
<dbReference type="AlphaFoldDB" id="A0ABD2XB24"/>
<dbReference type="PANTHER" id="PTHR24171">
    <property type="entry name" value="ANKYRIN REPEAT DOMAIN-CONTAINING PROTEIN 39-RELATED"/>
    <property type="match status" value="1"/>
</dbReference>
<gene>
    <name evidence="4" type="ORF">TKK_004515</name>
</gene>
<feature type="repeat" description="ANK" evidence="3">
    <location>
        <begin position="132"/>
        <end position="164"/>
    </location>
</feature>
<evidence type="ECO:0000256" key="3">
    <source>
        <dbReference type="PROSITE-ProRule" id="PRU00023"/>
    </source>
</evidence>
<dbReference type="Gene3D" id="1.25.40.20">
    <property type="entry name" value="Ankyrin repeat-containing domain"/>
    <property type="match status" value="2"/>
</dbReference>
<reference evidence="4 5" key="1">
    <citation type="journal article" date="2024" name="bioRxiv">
        <title>A reference genome for Trichogramma kaykai: A tiny desert-dwelling parasitoid wasp with competing sex-ratio distorters.</title>
        <authorList>
            <person name="Culotta J."/>
            <person name="Lindsey A.R."/>
        </authorList>
    </citation>
    <scope>NUCLEOTIDE SEQUENCE [LARGE SCALE GENOMIC DNA]</scope>
    <source>
        <strain evidence="4 5">KSX58</strain>
    </source>
</reference>
<evidence type="ECO:0000313" key="5">
    <source>
        <dbReference type="Proteomes" id="UP001627154"/>
    </source>
</evidence>